<organism evidence="1 2">
    <name type="scientific">Nocardioides mangrovi</name>
    <dbReference type="NCBI Taxonomy" id="2874580"/>
    <lineage>
        <taxon>Bacteria</taxon>
        <taxon>Bacillati</taxon>
        <taxon>Actinomycetota</taxon>
        <taxon>Actinomycetes</taxon>
        <taxon>Propionibacteriales</taxon>
        <taxon>Nocardioidaceae</taxon>
        <taxon>Nocardioides</taxon>
    </lineage>
</organism>
<gene>
    <name evidence="1" type="ORF">K8U61_04325</name>
</gene>
<dbReference type="InterPro" id="IPR029069">
    <property type="entry name" value="HotDog_dom_sf"/>
</dbReference>
<evidence type="ECO:0000313" key="1">
    <source>
        <dbReference type="EMBL" id="MBZ5737381.1"/>
    </source>
</evidence>
<comment type="caution">
    <text evidence="1">The sequence shown here is derived from an EMBL/GenBank/DDBJ whole genome shotgun (WGS) entry which is preliminary data.</text>
</comment>
<sequence length="284" mass="32609">MRHRYECPMRWADMDQLGHINNVVYVDYLQEARVDMLRTHGPAASTGELAEGVVVARHEVTYVAPLHFGFRPVSIESWVTEIRAATFTVAYEIFHETPEGDRQVYLRAKTVLTPYVFADERPRRLTEVERETLGGFLEPDDSAPSARLARSRPDEVLHYPVHVRFSDVDVYGHVNNVKYFEYLQEARISGFARLWRGLDPLTLVVAQTDVDYRAPILFRPEPYDAWSWVSRVGQRSATIDSLICDGDRVLARARVVIVFFDQATQRSTAPAEPYLERLRALLPT</sequence>
<dbReference type="SUPFAM" id="SSF54637">
    <property type="entry name" value="Thioesterase/thiol ester dehydrase-isomerase"/>
    <property type="match status" value="2"/>
</dbReference>
<keyword evidence="2" id="KW-1185">Reference proteome</keyword>
<protein>
    <submittedName>
        <fullName evidence="1">Acyl-CoA thioesterase</fullName>
    </submittedName>
</protein>
<evidence type="ECO:0000313" key="2">
    <source>
        <dbReference type="Proteomes" id="UP000780875"/>
    </source>
</evidence>
<dbReference type="PANTHER" id="PTHR31793">
    <property type="entry name" value="4-HYDROXYBENZOYL-COA THIOESTERASE FAMILY MEMBER"/>
    <property type="match status" value="1"/>
</dbReference>
<dbReference type="PANTHER" id="PTHR31793:SF24">
    <property type="entry name" value="LONG-CHAIN ACYL-COA THIOESTERASE FADM"/>
    <property type="match status" value="1"/>
</dbReference>
<name>A0ABS7U8T5_9ACTN</name>
<proteinExistence type="predicted"/>
<reference evidence="1 2" key="1">
    <citation type="submission" date="2021-09" db="EMBL/GenBank/DDBJ databases">
        <title>Whole genome sequence of Nocardioides sp. GBK3QG-3.</title>
        <authorList>
            <person name="Tuo L."/>
        </authorList>
    </citation>
    <scope>NUCLEOTIDE SEQUENCE [LARGE SCALE GENOMIC DNA]</scope>
    <source>
        <strain evidence="1 2">GBK3QG-3</strain>
    </source>
</reference>
<dbReference type="RefSeq" id="WP_224121734.1">
    <property type="nucleotide sequence ID" value="NZ_JAIQZJ010000001.1"/>
</dbReference>
<dbReference type="Pfam" id="PF13279">
    <property type="entry name" value="4HBT_2"/>
    <property type="match status" value="2"/>
</dbReference>
<dbReference type="CDD" id="cd00586">
    <property type="entry name" value="4HBT"/>
    <property type="match status" value="2"/>
</dbReference>
<dbReference type="EMBL" id="JAIQZJ010000001">
    <property type="protein sequence ID" value="MBZ5737381.1"/>
    <property type="molecule type" value="Genomic_DNA"/>
</dbReference>
<accession>A0ABS7U8T5</accession>
<dbReference type="InterPro" id="IPR050563">
    <property type="entry name" value="4-hydroxybenzoyl-CoA_TE"/>
</dbReference>
<dbReference type="Proteomes" id="UP000780875">
    <property type="component" value="Unassembled WGS sequence"/>
</dbReference>
<dbReference type="Gene3D" id="3.10.129.10">
    <property type="entry name" value="Hotdog Thioesterase"/>
    <property type="match status" value="2"/>
</dbReference>